<dbReference type="InterPro" id="IPR016024">
    <property type="entry name" value="ARM-type_fold"/>
</dbReference>
<dbReference type="PANTHER" id="PTHR12634">
    <property type="entry name" value="SIT4 YEAST -ASSOCIATING PROTEIN-RELATED"/>
    <property type="match status" value="1"/>
</dbReference>
<dbReference type="VEuPathDB" id="AmoebaDB:KM1_041790"/>
<dbReference type="VEuPathDB" id="AmoebaDB:EHI5A_032160"/>
<dbReference type="VEuPathDB" id="AmoebaDB:KM1_041780"/>
<dbReference type="SUPFAM" id="SSF48371">
    <property type="entry name" value="ARM repeat"/>
    <property type="match status" value="1"/>
</dbReference>
<organism evidence="3 4">
    <name type="scientific">Entamoeba histolytica</name>
    <dbReference type="NCBI Taxonomy" id="5759"/>
    <lineage>
        <taxon>Eukaryota</taxon>
        <taxon>Amoebozoa</taxon>
        <taxon>Evosea</taxon>
        <taxon>Archamoebae</taxon>
        <taxon>Mastigamoebida</taxon>
        <taxon>Entamoebidae</taxon>
        <taxon>Entamoeba</taxon>
    </lineage>
</organism>
<evidence type="ECO:0000256" key="1">
    <source>
        <dbReference type="ARBA" id="ARBA00006180"/>
    </source>
</evidence>
<protein>
    <recommendedName>
        <fullName evidence="5">Serine/threonine-protein phosphatase 4 regulatory subunit 3-like central domain-containing protein</fullName>
    </recommendedName>
</protein>
<dbReference type="GO" id="GO:0019903">
    <property type="term" value="F:protein phosphatase binding"/>
    <property type="evidence" value="ECO:0007669"/>
    <property type="project" value="InterPro"/>
</dbReference>
<evidence type="ECO:0000313" key="3">
    <source>
        <dbReference type="EMBL" id="GAT96398.1"/>
    </source>
</evidence>
<reference evidence="3 4" key="1">
    <citation type="submission" date="2016-05" db="EMBL/GenBank/DDBJ databases">
        <title>First whole genome sequencing of Entamoeba histolytica HM1:IMSS-clone-6.</title>
        <authorList>
            <person name="Mukherjee Avik.K."/>
            <person name="Izumyama S."/>
            <person name="Nakada-Tsukui K."/>
            <person name="Nozaki T."/>
        </authorList>
    </citation>
    <scope>NUCLEOTIDE SEQUENCE [LARGE SCALE GENOMIC DNA]</scope>
    <source>
        <strain evidence="3 4">HM1:IMSS clone 6</strain>
    </source>
</reference>
<dbReference type="EMBL" id="BDEQ01000001">
    <property type="protein sequence ID" value="GAT96398.1"/>
    <property type="molecule type" value="Genomic_DNA"/>
</dbReference>
<dbReference type="GO" id="GO:0005829">
    <property type="term" value="C:cytosol"/>
    <property type="evidence" value="ECO:0007669"/>
    <property type="project" value="TreeGrafter"/>
</dbReference>
<sequence>MSYLERSGVKSSGVSVNRLIKGGVNSLKKILNNNDFSNELYYNRHLQEYFCREEIITQLISYICGIEVSTEQLQNNATRVLCNNLPKIKDYLFEKNDFLTVLIETIDSENTNTLSCIIKVIDELLVSSNSTMFQIIVEQELPIDELMKCLDIDEVYSLLNDLLRYKEQEQFVGIEWLSKQCFIDKLLNVFIQQGNYGDDYDEVMIYNVTLLFQTISIIKCVSINLQFNTNELIKPFYKTIFTSTSKGFVQNGLDIILSMLKGCTNDQIIIEPEFVPICLNELITYSDYITHHLKYNNGNITTERIQLIGIVQSMINSRYQSILQFIIQKQWIDYCINTFYSYEHVSTIYRQTILDILNSIFQENGIECLGLELLKNGLIQRMIKEDEKSEEYYKIHHCYFDCHIFNVYLMNNLYLLSTKNKPTKCGQLISKNNSFINYFETIVEKREQDLPIEYFVSKEIDPFKMPDGYAEDMDYDDDDLYM</sequence>
<dbReference type="GO" id="GO:0019888">
    <property type="term" value="F:protein phosphatase regulator activity"/>
    <property type="evidence" value="ECO:0007669"/>
    <property type="project" value="TreeGrafter"/>
</dbReference>
<evidence type="ECO:0000313" key="4">
    <source>
        <dbReference type="Proteomes" id="UP000078387"/>
    </source>
</evidence>
<dbReference type="Proteomes" id="UP000078387">
    <property type="component" value="Unassembled WGS sequence"/>
</dbReference>
<dbReference type="VEuPathDB" id="AmoebaDB:EHI7A_106420"/>
<dbReference type="VEuPathDB" id="AmoebaDB:EHI_193370"/>
<gene>
    <name evidence="3" type="ORF">CL6EHI_193370</name>
</gene>
<keyword evidence="2" id="KW-0131">Cell cycle</keyword>
<dbReference type="GO" id="GO:0005634">
    <property type="term" value="C:nucleus"/>
    <property type="evidence" value="ECO:0007669"/>
    <property type="project" value="TreeGrafter"/>
</dbReference>
<dbReference type="VEuPathDB" id="AmoebaDB:EHI8A_012640"/>
<dbReference type="InterPro" id="IPR007587">
    <property type="entry name" value="SAPS"/>
</dbReference>
<dbReference type="InterPro" id="IPR011989">
    <property type="entry name" value="ARM-like"/>
</dbReference>
<comment type="similarity">
    <text evidence="1">Belongs to the SAPS family.</text>
</comment>
<name>A0A175JSJ4_ENTHI</name>
<dbReference type="eggNOG" id="ENOG502RCUB">
    <property type="taxonomic scope" value="Eukaryota"/>
</dbReference>
<dbReference type="AlphaFoldDB" id="A0A175JSJ4"/>
<evidence type="ECO:0008006" key="5">
    <source>
        <dbReference type="Google" id="ProtNLM"/>
    </source>
</evidence>
<comment type="caution">
    <text evidence="3">The sequence shown here is derived from an EMBL/GenBank/DDBJ whole genome shotgun (WGS) entry which is preliminary data.</text>
</comment>
<evidence type="ECO:0000256" key="2">
    <source>
        <dbReference type="ARBA" id="ARBA00023306"/>
    </source>
</evidence>
<proteinExistence type="inferred from homology"/>
<accession>A0A175JSJ4</accession>
<dbReference type="Gene3D" id="1.25.10.10">
    <property type="entry name" value="Leucine-rich Repeat Variant"/>
    <property type="match status" value="1"/>
</dbReference>
<dbReference type="PANTHER" id="PTHR12634:SF8">
    <property type="entry name" value="FIERY MOUNTAIN, ISOFORM D"/>
    <property type="match status" value="1"/>
</dbReference>